<dbReference type="GO" id="GO:0070677">
    <property type="term" value="F:rRNA (cytosine-2'-O-)-methyltransferase activity"/>
    <property type="evidence" value="ECO:0007669"/>
    <property type="project" value="UniProtKB-UniRule"/>
</dbReference>
<evidence type="ECO:0000313" key="10">
    <source>
        <dbReference type="Proteomes" id="UP000886674"/>
    </source>
</evidence>
<sequence>MSKGVLYVVATPIGNIEDISQRALETLKQVDFIAAEDTRHTRPLLKHYGINTPLRAFHQYNEHAKLEMMLQILDAGQSIALVSDAGTPLISDPGFPLVRELIQRGGRVVPVPGASALICALSASGLPTDRFMFLGFPPRQTGQRLAWLQTFADEVSTLVFYESSHRVADSVAAMCEVFGSGREGVIARELTKLHETILRGSLESLLERLRQDRDQQKGEFVILIRGATGDAGERIEVDIEQMLITLMAELPLKQAVSLASRVSGIKKNILYKQALKISGG</sequence>
<keyword evidence="3 6" id="KW-0489">Methyltransferase</keyword>
<evidence type="ECO:0000259" key="7">
    <source>
        <dbReference type="Pfam" id="PF00590"/>
    </source>
</evidence>
<keyword evidence="1 6" id="KW-0963">Cytoplasm</keyword>
<dbReference type="PANTHER" id="PTHR46111:SF1">
    <property type="entry name" value="RIBOSOMAL RNA SMALL SUBUNIT METHYLTRANSFERASE I"/>
    <property type="match status" value="1"/>
</dbReference>
<accession>A0A9E4TSE0</accession>
<evidence type="ECO:0000259" key="8">
    <source>
        <dbReference type="Pfam" id="PF23016"/>
    </source>
</evidence>
<evidence type="ECO:0000256" key="1">
    <source>
        <dbReference type="ARBA" id="ARBA00022490"/>
    </source>
</evidence>
<dbReference type="CDD" id="cd11648">
    <property type="entry name" value="RsmI"/>
    <property type="match status" value="1"/>
</dbReference>
<dbReference type="InterPro" id="IPR018063">
    <property type="entry name" value="SAM_MeTrfase_RsmI_CS"/>
</dbReference>
<dbReference type="HAMAP" id="MF_01877">
    <property type="entry name" value="16SrRNA_methyltr_I"/>
    <property type="match status" value="1"/>
</dbReference>
<dbReference type="PANTHER" id="PTHR46111">
    <property type="entry name" value="RIBOSOMAL RNA SMALL SUBUNIT METHYLTRANSFERASE I"/>
    <property type="match status" value="1"/>
</dbReference>
<keyword evidence="5 6" id="KW-0949">S-adenosyl-L-methionine</keyword>
<comment type="subcellular location">
    <subcellularLocation>
        <location evidence="6">Cytoplasm</location>
    </subcellularLocation>
</comment>
<protein>
    <recommendedName>
        <fullName evidence="6">Ribosomal RNA small subunit methyltransferase I</fullName>
        <ecNumber evidence="6">2.1.1.198</ecNumber>
    </recommendedName>
    <alternativeName>
        <fullName evidence="6">16S rRNA 2'-O-ribose C1402 methyltransferase</fullName>
    </alternativeName>
    <alternativeName>
        <fullName evidence="6">rRNA (cytidine-2'-O-)-methyltransferase RsmI</fullName>
    </alternativeName>
</protein>
<comment type="function">
    <text evidence="6">Catalyzes the 2'-O-methylation of the ribose of cytidine 1402 (C1402) in 16S rRNA.</text>
</comment>
<dbReference type="GO" id="GO:0005737">
    <property type="term" value="C:cytoplasm"/>
    <property type="evidence" value="ECO:0007669"/>
    <property type="project" value="UniProtKB-SubCell"/>
</dbReference>
<evidence type="ECO:0000256" key="4">
    <source>
        <dbReference type="ARBA" id="ARBA00022679"/>
    </source>
</evidence>
<dbReference type="AlphaFoldDB" id="A0A9E4TSE0"/>
<dbReference type="NCBIfam" id="TIGR00096">
    <property type="entry name" value="16S rRNA (cytidine(1402)-2'-O)-methyltransferase"/>
    <property type="match status" value="1"/>
</dbReference>
<dbReference type="InterPro" id="IPR014777">
    <property type="entry name" value="4pyrrole_Mease_sub1"/>
</dbReference>
<reference evidence="9" key="1">
    <citation type="journal article" date="2021" name="Proc. Natl. Acad. Sci. U.S.A.">
        <title>Global biogeography of chemosynthetic symbionts reveals both localized and globally distributed symbiont groups. .</title>
        <authorList>
            <person name="Osvatic J.T."/>
            <person name="Wilkins L.G.E."/>
            <person name="Leibrecht L."/>
            <person name="Leray M."/>
            <person name="Zauner S."/>
            <person name="Polzin J."/>
            <person name="Camacho Y."/>
            <person name="Gros O."/>
            <person name="van Gils J.A."/>
            <person name="Eisen J.A."/>
            <person name="Petersen J.M."/>
            <person name="Yuen B."/>
        </authorList>
    </citation>
    <scope>NUCLEOTIDE SEQUENCE</scope>
    <source>
        <strain evidence="9">MAGclacostrist055</strain>
    </source>
</reference>
<dbReference type="FunFam" id="3.30.950.10:FF:000002">
    <property type="entry name" value="Ribosomal RNA small subunit methyltransferase I"/>
    <property type="match status" value="1"/>
</dbReference>
<comment type="similarity">
    <text evidence="6">Belongs to the methyltransferase superfamily. RsmI family.</text>
</comment>
<evidence type="ECO:0000256" key="2">
    <source>
        <dbReference type="ARBA" id="ARBA00022552"/>
    </source>
</evidence>
<proteinExistence type="inferred from homology"/>
<organism evidence="9 10">
    <name type="scientific">Candidatus Thiodiazotropha taylori</name>
    <dbReference type="NCBI Taxonomy" id="2792791"/>
    <lineage>
        <taxon>Bacteria</taxon>
        <taxon>Pseudomonadati</taxon>
        <taxon>Pseudomonadota</taxon>
        <taxon>Gammaproteobacteria</taxon>
        <taxon>Chromatiales</taxon>
        <taxon>Sedimenticolaceae</taxon>
        <taxon>Candidatus Thiodiazotropha</taxon>
    </lineage>
</organism>
<dbReference type="EC" id="2.1.1.198" evidence="6"/>
<dbReference type="InterPro" id="IPR035996">
    <property type="entry name" value="4pyrrol_Methylase_sf"/>
</dbReference>
<dbReference type="PROSITE" id="PS01296">
    <property type="entry name" value="RSMI"/>
    <property type="match status" value="1"/>
</dbReference>
<comment type="caution">
    <text evidence="9">The sequence shown here is derived from an EMBL/GenBank/DDBJ whole genome shotgun (WGS) entry which is preliminary data.</text>
</comment>
<keyword evidence="2 6" id="KW-0698">rRNA processing</keyword>
<feature type="domain" description="Tetrapyrrole methylase" evidence="7">
    <location>
        <begin position="6"/>
        <end position="205"/>
    </location>
</feature>
<evidence type="ECO:0000256" key="6">
    <source>
        <dbReference type="HAMAP-Rule" id="MF_01877"/>
    </source>
</evidence>
<dbReference type="Gene3D" id="3.40.1010.10">
    <property type="entry name" value="Cobalt-precorrin-4 Transmethylase, Domain 1"/>
    <property type="match status" value="1"/>
</dbReference>
<evidence type="ECO:0000313" key="9">
    <source>
        <dbReference type="EMBL" id="MCG7977546.1"/>
    </source>
</evidence>
<dbReference type="PIRSF" id="PIRSF005917">
    <property type="entry name" value="MTase_YraL"/>
    <property type="match status" value="1"/>
</dbReference>
<dbReference type="Pfam" id="PF23016">
    <property type="entry name" value="RsmI_C"/>
    <property type="match status" value="1"/>
</dbReference>
<dbReference type="InterPro" id="IPR014776">
    <property type="entry name" value="4pyrrole_Mease_sub2"/>
</dbReference>
<gene>
    <name evidence="6 9" type="primary">rsmI</name>
    <name evidence="9" type="ORF">JAY77_05290</name>
</gene>
<evidence type="ECO:0000256" key="5">
    <source>
        <dbReference type="ARBA" id="ARBA00022691"/>
    </source>
</evidence>
<evidence type="ECO:0000256" key="3">
    <source>
        <dbReference type="ARBA" id="ARBA00022603"/>
    </source>
</evidence>
<name>A0A9E4TSE0_9GAMM</name>
<feature type="domain" description="RsmI HTH" evidence="8">
    <location>
        <begin position="235"/>
        <end position="277"/>
    </location>
</feature>
<keyword evidence="4 6" id="KW-0808">Transferase</keyword>
<dbReference type="EMBL" id="JAEPCR010000018">
    <property type="protein sequence ID" value="MCG7977546.1"/>
    <property type="molecule type" value="Genomic_DNA"/>
</dbReference>
<dbReference type="FunFam" id="3.40.1010.10:FF:000002">
    <property type="entry name" value="Ribosomal RNA small subunit methyltransferase I"/>
    <property type="match status" value="1"/>
</dbReference>
<dbReference type="Gene3D" id="3.30.950.10">
    <property type="entry name" value="Methyltransferase, Cobalt-precorrin-4 Transmethylase, Domain 2"/>
    <property type="match status" value="1"/>
</dbReference>
<dbReference type="InterPro" id="IPR000878">
    <property type="entry name" value="4pyrrol_Mease"/>
</dbReference>
<comment type="catalytic activity">
    <reaction evidence="6">
        <text>cytidine(1402) in 16S rRNA + S-adenosyl-L-methionine = 2'-O-methylcytidine(1402) in 16S rRNA + S-adenosyl-L-homocysteine + H(+)</text>
        <dbReference type="Rhea" id="RHEA:42924"/>
        <dbReference type="Rhea" id="RHEA-COMP:10285"/>
        <dbReference type="Rhea" id="RHEA-COMP:10286"/>
        <dbReference type="ChEBI" id="CHEBI:15378"/>
        <dbReference type="ChEBI" id="CHEBI:57856"/>
        <dbReference type="ChEBI" id="CHEBI:59789"/>
        <dbReference type="ChEBI" id="CHEBI:74495"/>
        <dbReference type="ChEBI" id="CHEBI:82748"/>
        <dbReference type="EC" id="2.1.1.198"/>
    </reaction>
</comment>
<dbReference type="SUPFAM" id="SSF53790">
    <property type="entry name" value="Tetrapyrrole methylase"/>
    <property type="match status" value="1"/>
</dbReference>
<dbReference type="Pfam" id="PF00590">
    <property type="entry name" value="TP_methylase"/>
    <property type="match status" value="1"/>
</dbReference>
<dbReference type="InterPro" id="IPR053910">
    <property type="entry name" value="RsmI_HTH"/>
</dbReference>
<dbReference type="InterPro" id="IPR008189">
    <property type="entry name" value="rRNA_ssu_MeTfrase_I"/>
</dbReference>
<dbReference type="Proteomes" id="UP000886674">
    <property type="component" value="Unassembled WGS sequence"/>
</dbReference>